<dbReference type="InterPro" id="IPR050936">
    <property type="entry name" value="AP-1-like"/>
</dbReference>
<proteinExistence type="predicted"/>
<dbReference type="PANTHER" id="PTHR40621:SF6">
    <property type="entry name" value="AP-1-LIKE TRANSCRIPTION FACTOR YAP1-RELATED"/>
    <property type="match status" value="1"/>
</dbReference>
<dbReference type="GO" id="GO:0001228">
    <property type="term" value="F:DNA-binding transcription activator activity, RNA polymerase II-specific"/>
    <property type="evidence" value="ECO:0007669"/>
    <property type="project" value="TreeGrafter"/>
</dbReference>
<evidence type="ECO:0000256" key="1">
    <source>
        <dbReference type="ARBA" id="ARBA00004123"/>
    </source>
</evidence>
<reference evidence="5 6" key="1">
    <citation type="submission" date="2015-07" db="EMBL/GenBank/DDBJ databases">
        <title>Comparative genomics of the Sigatoka disease complex on banana suggests a link between parallel evolutionary changes in Pseudocercospora fijiensis and Pseudocercospora eumusae and increased virulence on the banana host.</title>
        <authorList>
            <person name="Chang T.-C."/>
            <person name="Salvucci A."/>
            <person name="Crous P.W."/>
            <person name="Stergiopoulos I."/>
        </authorList>
    </citation>
    <scope>NUCLEOTIDE SEQUENCE [LARGE SCALE GENOMIC DNA]</scope>
    <source>
        <strain evidence="5 6">CBS 116634</strain>
    </source>
</reference>
<organism evidence="5 6">
    <name type="scientific">Pseudocercospora musae</name>
    <dbReference type="NCBI Taxonomy" id="113226"/>
    <lineage>
        <taxon>Eukaryota</taxon>
        <taxon>Fungi</taxon>
        <taxon>Dikarya</taxon>
        <taxon>Ascomycota</taxon>
        <taxon>Pezizomycotina</taxon>
        <taxon>Dothideomycetes</taxon>
        <taxon>Dothideomycetidae</taxon>
        <taxon>Mycosphaerellales</taxon>
        <taxon>Mycosphaerellaceae</taxon>
        <taxon>Pseudocercospora</taxon>
    </lineage>
</organism>
<keyword evidence="6" id="KW-1185">Reference proteome</keyword>
<comment type="subcellular location">
    <subcellularLocation>
        <location evidence="1">Nucleus</location>
    </subcellularLocation>
</comment>
<dbReference type="GO" id="GO:0090575">
    <property type="term" value="C:RNA polymerase II transcription regulator complex"/>
    <property type="evidence" value="ECO:0007669"/>
    <property type="project" value="TreeGrafter"/>
</dbReference>
<dbReference type="Proteomes" id="UP000073492">
    <property type="component" value="Unassembled WGS sequence"/>
</dbReference>
<dbReference type="InterPro" id="IPR046347">
    <property type="entry name" value="bZIP_sf"/>
</dbReference>
<evidence type="ECO:0000313" key="5">
    <source>
        <dbReference type="EMBL" id="KXT08071.1"/>
    </source>
</evidence>
<evidence type="ECO:0000259" key="4">
    <source>
        <dbReference type="PROSITE" id="PS00036"/>
    </source>
</evidence>
<dbReference type="PANTHER" id="PTHR40621">
    <property type="entry name" value="TRANSCRIPTION FACTOR KAPC-RELATED"/>
    <property type="match status" value="1"/>
</dbReference>
<feature type="region of interest" description="Disordered" evidence="3">
    <location>
        <begin position="1"/>
        <end position="75"/>
    </location>
</feature>
<dbReference type="EMBL" id="LFZO01000495">
    <property type="protein sequence ID" value="KXT08072.1"/>
    <property type="molecule type" value="Genomic_DNA"/>
</dbReference>
<sequence>MNAQRPLMADGRLADGMPVATQADGASTPSGPLPAMPQRRKKPGPKRDSKPAPSEKLERNRQAQRTHRERKEQYTKDLELEVMRLKELFTQTAHERDAAVQSRDVIAQERDQLRDELQRLKEIVHISASSSAADSGYDAISMTCDATRNSSLSTSDGYHGLLAHAPLQEVAATNAYIERQESVWELSETRGFASDGAFYQEPTIKVEQQIRREDSTKTLQLMRELAPTGVDYDELGIDFVLTLEKPCMGHVQYLHVRAHNFQTADGEMPGQPMEVPDDGENQHISGHALMATAPTYSHIMGKPASKYPAQMPEVKRPDLLQLLNLSNQLQVNEIEVPPVRAWIKLMQDERMKLLSVHDIAILKERLLKKVHCYRFGAVIDESDIHETLQEVVNTRQATVVASTSPPGPIKIESS</sequence>
<dbReference type="InterPro" id="IPR004827">
    <property type="entry name" value="bZIP"/>
</dbReference>
<evidence type="ECO:0000256" key="2">
    <source>
        <dbReference type="ARBA" id="ARBA00023242"/>
    </source>
</evidence>
<dbReference type="AlphaFoldDB" id="A0A139I002"/>
<feature type="compositionally biased region" description="Basic and acidic residues" evidence="3">
    <location>
        <begin position="45"/>
        <end position="61"/>
    </location>
</feature>
<keyword evidence="2" id="KW-0539">Nucleus</keyword>
<dbReference type="EMBL" id="LFZO01000495">
    <property type="protein sequence ID" value="KXT08073.1"/>
    <property type="molecule type" value="Genomic_DNA"/>
</dbReference>
<evidence type="ECO:0000313" key="6">
    <source>
        <dbReference type="Proteomes" id="UP000073492"/>
    </source>
</evidence>
<dbReference type="PROSITE" id="PS00036">
    <property type="entry name" value="BZIP_BASIC"/>
    <property type="match status" value="1"/>
</dbReference>
<dbReference type="SUPFAM" id="SSF57959">
    <property type="entry name" value="Leucine zipper domain"/>
    <property type="match status" value="1"/>
</dbReference>
<dbReference type="EMBL" id="LFZO01000495">
    <property type="protein sequence ID" value="KXT08071.1"/>
    <property type="molecule type" value="Genomic_DNA"/>
</dbReference>
<accession>A0A139I002</accession>
<feature type="domain" description="BZIP" evidence="4">
    <location>
        <begin position="56"/>
        <end position="70"/>
    </location>
</feature>
<comment type="caution">
    <text evidence="5">The sequence shown here is derived from an EMBL/GenBank/DDBJ whole genome shotgun (WGS) entry which is preliminary data.</text>
</comment>
<name>A0A139I002_9PEZI</name>
<evidence type="ECO:0000256" key="3">
    <source>
        <dbReference type="SAM" id="MobiDB-lite"/>
    </source>
</evidence>
<dbReference type="Gene3D" id="1.20.5.170">
    <property type="match status" value="1"/>
</dbReference>
<protein>
    <recommendedName>
        <fullName evidence="4">BZIP domain-containing protein</fullName>
    </recommendedName>
</protein>
<dbReference type="CDD" id="cd14688">
    <property type="entry name" value="bZIP_YAP"/>
    <property type="match status" value="1"/>
</dbReference>
<dbReference type="OrthoDB" id="409189at2759"/>
<dbReference type="GO" id="GO:0000976">
    <property type="term" value="F:transcription cis-regulatory region binding"/>
    <property type="evidence" value="ECO:0007669"/>
    <property type="project" value="InterPro"/>
</dbReference>
<gene>
    <name evidence="5" type="ORF">AC579_3805</name>
</gene>